<evidence type="ECO:0000313" key="3">
    <source>
        <dbReference type="Proteomes" id="UP001272515"/>
    </source>
</evidence>
<proteinExistence type="predicted"/>
<dbReference type="Proteomes" id="UP001272515">
    <property type="component" value="Unassembled WGS sequence"/>
</dbReference>
<name>A0ABU3Z9U4_9FIRM</name>
<reference evidence="2 3" key="1">
    <citation type="submission" date="2023-10" db="EMBL/GenBank/DDBJ databases">
        <title>Veillonella sp. nov., isolated from a pig farm feces dump.</title>
        <authorList>
            <person name="Chang Y.-H."/>
        </authorList>
    </citation>
    <scope>NUCLEOTIDE SEQUENCE [LARGE SCALE GENOMIC DNA]</scope>
    <source>
        <strain evidence="2 3">YH-vei2233</strain>
    </source>
</reference>
<feature type="coiled-coil region" evidence="1">
    <location>
        <begin position="219"/>
        <end position="281"/>
    </location>
</feature>
<keyword evidence="3" id="KW-1185">Reference proteome</keyword>
<gene>
    <name evidence="2" type="ORF">RVY80_07520</name>
</gene>
<comment type="caution">
    <text evidence="2">The sequence shown here is derived from an EMBL/GenBank/DDBJ whole genome shotgun (WGS) entry which is preliminary data.</text>
</comment>
<evidence type="ECO:0008006" key="4">
    <source>
        <dbReference type="Google" id="ProtNLM"/>
    </source>
</evidence>
<dbReference type="RefSeq" id="WP_310746280.1">
    <property type="nucleotide sequence ID" value="NZ_JAWJZA010000007.1"/>
</dbReference>
<organism evidence="2 3">
    <name type="scientific">Veillonella absiana</name>
    <dbReference type="NCBI Taxonomy" id="3079305"/>
    <lineage>
        <taxon>Bacteria</taxon>
        <taxon>Bacillati</taxon>
        <taxon>Bacillota</taxon>
        <taxon>Negativicutes</taxon>
        <taxon>Veillonellales</taxon>
        <taxon>Veillonellaceae</taxon>
        <taxon>Veillonella</taxon>
    </lineage>
</organism>
<evidence type="ECO:0000313" key="2">
    <source>
        <dbReference type="EMBL" id="MDV5088687.1"/>
    </source>
</evidence>
<protein>
    <recommendedName>
        <fullName evidence="4">Outer membrane protein (OmpH-like)</fullName>
    </recommendedName>
</protein>
<dbReference type="EMBL" id="JAWJZB010000008">
    <property type="protein sequence ID" value="MDV5088687.1"/>
    <property type="molecule type" value="Genomic_DNA"/>
</dbReference>
<evidence type="ECO:0000256" key="1">
    <source>
        <dbReference type="SAM" id="Coils"/>
    </source>
</evidence>
<sequence length="326" mass="36567">MTKNLKLILLAVILLAGIMAMYAGYSFVKNRQTLGLHKGPSIGVVQMEELAKLNPSYGDYEQAKQELAQLQAQYEVEQKALNTKSMMQAEQLKALSQSTDVTDSVNIELKTKVTAKENEMNAQLAEKRKELMNKYMAEAKSTPSESDLEIVNLQLDLFTYLRRIPVNPEAKAKVDAERSAKEARLKELLAAKAPEQGRDFTSIQARINEELAPVVEAGQKELNDYAASLQQELMAKRDEMMQAKAQDIMTNTQLPEAAKWNSEWSQRLHDKEAEVEALHEAILEDIRMRVSVVAKEQSLDLVVIDQISNIKGLDITDAVKATYLAQ</sequence>
<keyword evidence="1" id="KW-0175">Coiled coil</keyword>
<accession>A0ABU3Z9U4</accession>